<comment type="caution">
    <text evidence="1">The sequence shown here is derived from an EMBL/GenBank/DDBJ whole genome shotgun (WGS) entry which is preliminary data.</text>
</comment>
<evidence type="ECO:0000313" key="1">
    <source>
        <dbReference type="EMBL" id="MED6162245.1"/>
    </source>
</evidence>
<sequence>MEQKIAMKIALKDVHNLLNCYKLVLNFNDSHWNPSTMVAADLANSKKVQAIIGTKLDGATLVNEIHQSSKEIPIISLTSSSEIRQIPLPC</sequence>
<dbReference type="Gene3D" id="3.40.50.2300">
    <property type="match status" value="1"/>
</dbReference>
<dbReference type="SUPFAM" id="SSF53822">
    <property type="entry name" value="Periplasmic binding protein-like I"/>
    <property type="match status" value="1"/>
</dbReference>
<dbReference type="EMBL" id="JASCZI010121566">
    <property type="protein sequence ID" value="MED6162245.1"/>
    <property type="molecule type" value="Genomic_DNA"/>
</dbReference>
<gene>
    <name evidence="1" type="ORF">PIB30_068564</name>
</gene>
<dbReference type="InterPro" id="IPR028082">
    <property type="entry name" value="Peripla_BP_I"/>
</dbReference>
<name>A0ABU6UPL6_9FABA</name>
<keyword evidence="2" id="KW-1185">Reference proteome</keyword>
<dbReference type="Proteomes" id="UP001341840">
    <property type="component" value="Unassembled WGS sequence"/>
</dbReference>
<proteinExistence type="predicted"/>
<evidence type="ECO:0000313" key="2">
    <source>
        <dbReference type="Proteomes" id="UP001341840"/>
    </source>
</evidence>
<organism evidence="1 2">
    <name type="scientific">Stylosanthes scabra</name>
    <dbReference type="NCBI Taxonomy" id="79078"/>
    <lineage>
        <taxon>Eukaryota</taxon>
        <taxon>Viridiplantae</taxon>
        <taxon>Streptophyta</taxon>
        <taxon>Embryophyta</taxon>
        <taxon>Tracheophyta</taxon>
        <taxon>Spermatophyta</taxon>
        <taxon>Magnoliopsida</taxon>
        <taxon>eudicotyledons</taxon>
        <taxon>Gunneridae</taxon>
        <taxon>Pentapetalae</taxon>
        <taxon>rosids</taxon>
        <taxon>fabids</taxon>
        <taxon>Fabales</taxon>
        <taxon>Fabaceae</taxon>
        <taxon>Papilionoideae</taxon>
        <taxon>50 kb inversion clade</taxon>
        <taxon>dalbergioids sensu lato</taxon>
        <taxon>Dalbergieae</taxon>
        <taxon>Pterocarpus clade</taxon>
        <taxon>Stylosanthes</taxon>
    </lineage>
</organism>
<protein>
    <submittedName>
        <fullName evidence="1">Uncharacterized protein</fullName>
    </submittedName>
</protein>
<reference evidence="1 2" key="1">
    <citation type="journal article" date="2023" name="Plants (Basel)">
        <title>Bridging the Gap: Combining Genomics and Transcriptomics Approaches to Understand Stylosanthes scabra, an Orphan Legume from the Brazilian Caatinga.</title>
        <authorList>
            <person name="Ferreira-Neto J.R.C."/>
            <person name="da Silva M.D."/>
            <person name="Binneck E."/>
            <person name="de Melo N.F."/>
            <person name="da Silva R.H."/>
            <person name="de Melo A.L.T.M."/>
            <person name="Pandolfi V."/>
            <person name="Bustamante F.O."/>
            <person name="Brasileiro-Vidal A.C."/>
            <person name="Benko-Iseppon A.M."/>
        </authorList>
    </citation>
    <scope>NUCLEOTIDE SEQUENCE [LARGE SCALE GENOMIC DNA]</scope>
    <source>
        <tissue evidence="1">Leaves</tissue>
    </source>
</reference>
<accession>A0ABU6UPL6</accession>